<keyword evidence="3" id="KW-1185">Reference proteome</keyword>
<accession>A0ABQ5F1W0</accession>
<reference evidence="2" key="2">
    <citation type="submission" date="2022-01" db="EMBL/GenBank/DDBJ databases">
        <authorList>
            <person name="Yamashiro T."/>
            <person name="Shiraishi A."/>
            <person name="Satake H."/>
            <person name="Nakayama K."/>
        </authorList>
    </citation>
    <scope>NUCLEOTIDE SEQUENCE</scope>
</reference>
<feature type="region of interest" description="Disordered" evidence="1">
    <location>
        <begin position="363"/>
        <end position="384"/>
    </location>
</feature>
<comment type="caution">
    <text evidence="2">The sequence shown here is derived from an EMBL/GenBank/DDBJ whole genome shotgun (WGS) entry which is preliminary data.</text>
</comment>
<dbReference type="Proteomes" id="UP001151760">
    <property type="component" value="Unassembled WGS sequence"/>
</dbReference>
<reference evidence="2" key="1">
    <citation type="journal article" date="2022" name="Int. J. Mol. Sci.">
        <title>Draft Genome of Tanacetum Coccineum: Genomic Comparison of Closely Related Tanacetum-Family Plants.</title>
        <authorList>
            <person name="Yamashiro T."/>
            <person name="Shiraishi A."/>
            <person name="Nakayama K."/>
            <person name="Satake H."/>
        </authorList>
    </citation>
    <scope>NUCLEOTIDE SEQUENCE</scope>
</reference>
<gene>
    <name evidence="2" type="ORF">Tco_0992365</name>
</gene>
<sequence>MTKVLQCQFLPKELNPENFTLLYTIGNFNFYGMTDLGASVNVMPRNIFEYLRLANLRNTNMLVEMSNMTKKAPLDIQRDSTYWWHDHVFKEEECDEMGIKIEKYDPHNVQVETFKVKKYSFKSGQSFVCVTKEVDDALPLERKNRPRFQQLGGNFQDRLDLGDKLFFCCGLLQGLTLRSKVAGSIWKTEDGYLLQHKGKGSYVQTLTKPREKRDALWFKEKVLLVQAQAHDQIPNEEELAFLADPYIPEVIPDSEETLALAEESRSKMLSKHKDNMMLEKEKQVDTTPIDYVALNKDFSTRFVPQTELSAEQAFWSKNSVNSSEPTLSIRPTNVEVPKELPKEKDLAITTLKDELRKLKGKALVDNNVSNHPSDPELHQVNVEQ</sequence>
<dbReference type="PANTHER" id="PTHR33067">
    <property type="entry name" value="RNA-DIRECTED DNA POLYMERASE-RELATED"/>
    <property type="match status" value="1"/>
</dbReference>
<organism evidence="2 3">
    <name type="scientific">Tanacetum coccineum</name>
    <dbReference type="NCBI Taxonomy" id="301880"/>
    <lineage>
        <taxon>Eukaryota</taxon>
        <taxon>Viridiplantae</taxon>
        <taxon>Streptophyta</taxon>
        <taxon>Embryophyta</taxon>
        <taxon>Tracheophyta</taxon>
        <taxon>Spermatophyta</taxon>
        <taxon>Magnoliopsida</taxon>
        <taxon>eudicotyledons</taxon>
        <taxon>Gunneridae</taxon>
        <taxon>Pentapetalae</taxon>
        <taxon>asterids</taxon>
        <taxon>campanulids</taxon>
        <taxon>Asterales</taxon>
        <taxon>Asteraceae</taxon>
        <taxon>Asteroideae</taxon>
        <taxon>Anthemideae</taxon>
        <taxon>Anthemidinae</taxon>
        <taxon>Tanacetum</taxon>
    </lineage>
</organism>
<evidence type="ECO:0000256" key="1">
    <source>
        <dbReference type="SAM" id="MobiDB-lite"/>
    </source>
</evidence>
<proteinExistence type="predicted"/>
<protein>
    <submittedName>
        <fullName evidence="2">Uncharacterized protein</fullName>
    </submittedName>
</protein>
<evidence type="ECO:0000313" key="2">
    <source>
        <dbReference type="EMBL" id="GJT57311.1"/>
    </source>
</evidence>
<dbReference type="PANTHER" id="PTHR33067:SF9">
    <property type="entry name" value="RNA-DIRECTED DNA POLYMERASE"/>
    <property type="match status" value="1"/>
</dbReference>
<name>A0ABQ5F1W0_9ASTR</name>
<dbReference type="EMBL" id="BQNB010016920">
    <property type="protein sequence ID" value="GJT57311.1"/>
    <property type="molecule type" value="Genomic_DNA"/>
</dbReference>
<evidence type="ECO:0000313" key="3">
    <source>
        <dbReference type="Proteomes" id="UP001151760"/>
    </source>
</evidence>